<dbReference type="OrthoDB" id="2153609at2759"/>
<accession>A0A8H4B4T9</accession>
<organism evidence="1 2">
    <name type="scientific">Gigaspora margarita</name>
    <dbReference type="NCBI Taxonomy" id="4874"/>
    <lineage>
        <taxon>Eukaryota</taxon>
        <taxon>Fungi</taxon>
        <taxon>Fungi incertae sedis</taxon>
        <taxon>Mucoromycota</taxon>
        <taxon>Glomeromycotina</taxon>
        <taxon>Glomeromycetes</taxon>
        <taxon>Diversisporales</taxon>
        <taxon>Gigasporaceae</taxon>
        <taxon>Gigaspora</taxon>
    </lineage>
</organism>
<dbReference type="AlphaFoldDB" id="A0A8H4B4T9"/>
<dbReference type="Proteomes" id="UP000439903">
    <property type="component" value="Unassembled WGS sequence"/>
</dbReference>
<keyword evidence="2" id="KW-1185">Reference proteome</keyword>
<dbReference type="EMBL" id="WTPW01000012">
    <property type="protein sequence ID" value="KAF0560699.1"/>
    <property type="molecule type" value="Genomic_DNA"/>
</dbReference>
<dbReference type="SUPFAM" id="SSF52047">
    <property type="entry name" value="RNI-like"/>
    <property type="match status" value="1"/>
</dbReference>
<comment type="caution">
    <text evidence="1">The sequence shown here is derived from an EMBL/GenBank/DDBJ whole genome shotgun (WGS) entry which is preliminary data.</text>
</comment>
<protein>
    <submittedName>
        <fullName evidence="1">Cyclin-like f-box</fullName>
    </submittedName>
</protein>
<name>A0A8H4B4T9_GIGMA</name>
<sequence>MAANLFPELLDQIFCHFQNDSSTLFICSLVSRRWCSSAIPWLWKQSFTICKRHQRYKLVKAYLNMLNQDSKLSLINNILTQESRKAIIALDLDLTSRKPLLFDYASLLQQLDYSKILKASKHFWWNQRHNNDLDHGEFLDMTNLSYDTQNNDDGYEYYTFGDFPGAAASYARLFNSSKHIIKTNISTLAHQLWILLMTHSRITCLKIDTLKLYTPRARYSRDIVSLPNFTLNDTYLSSIREFTIGGDFVKDNILEIMSQLSKDIEEINIFSCSTILEDIDWAPLIRAQRNLKSLKLRSIRYDLTSLFTSLSTQTRSLRHVKFDGCTSQKCLPLSILSQCSNLETLILSYCGDYRNKPSLSSISNLSNISNEKISSIAPLKTLQLNSTYLYNSDLISFIIGSNKNLQELILDINLSDYPSLDTIISENCPNLRKLKSNLFGPYILTILKHCHKIEYINIKGAYQRESSLFQTYLEPGQILEQIATTSSEQLKKLVIDISSLFTNDDLSKFFTKCCGSLEYFGGGCYGYREHVEEEIMKYARKWGVGVVGISYESRSFGTIGGSMGGLGGLINAWGNGMGFDGEDGSEFGNDRHEMSVFNLHVKFGGRRMI</sequence>
<evidence type="ECO:0000313" key="2">
    <source>
        <dbReference type="Proteomes" id="UP000439903"/>
    </source>
</evidence>
<gene>
    <name evidence="1" type="ORF">F8M41_001279</name>
</gene>
<reference evidence="1 2" key="1">
    <citation type="journal article" date="2019" name="Environ. Microbiol.">
        <title>At the nexus of three kingdoms: the genome of the mycorrhizal fungus Gigaspora margarita provides insights into plant, endobacterial and fungal interactions.</title>
        <authorList>
            <person name="Venice F."/>
            <person name="Ghignone S."/>
            <person name="Salvioli di Fossalunga A."/>
            <person name="Amselem J."/>
            <person name="Novero M."/>
            <person name="Xianan X."/>
            <person name="Sedzielewska Toro K."/>
            <person name="Morin E."/>
            <person name="Lipzen A."/>
            <person name="Grigoriev I.V."/>
            <person name="Henrissat B."/>
            <person name="Martin F.M."/>
            <person name="Bonfante P."/>
        </authorList>
    </citation>
    <scope>NUCLEOTIDE SEQUENCE [LARGE SCALE GENOMIC DNA]</scope>
    <source>
        <strain evidence="1 2">BEG34</strain>
    </source>
</reference>
<evidence type="ECO:0000313" key="1">
    <source>
        <dbReference type="EMBL" id="KAF0560699.1"/>
    </source>
</evidence>
<dbReference type="InterPro" id="IPR032675">
    <property type="entry name" value="LRR_dom_sf"/>
</dbReference>
<proteinExistence type="predicted"/>
<dbReference type="Gene3D" id="3.80.10.10">
    <property type="entry name" value="Ribonuclease Inhibitor"/>
    <property type="match status" value="1"/>
</dbReference>